<accession>A0A9X1DBJ8</accession>
<evidence type="ECO:0000313" key="7">
    <source>
        <dbReference type="Proteomes" id="UP001138757"/>
    </source>
</evidence>
<keyword evidence="2" id="KW-0645">Protease</keyword>
<gene>
    <name evidence="6" type="ORF">KK488_08025</name>
</gene>
<evidence type="ECO:0000313" key="6">
    <source>
        <dbReference type="EMBL" id="MBT2186894.1"/>
    </source>
</evidence>
<evidence type="ECO:0000256" key="3">
    <source>
        <dbReference type="ARBA" id="ARBA00022801"/>
    </source>
</evidence>
<comment type="caution">
    <text evidence="6">The sequence shown here is derived from an EMBL/GenBank/DDBJ whole genome shotgun (WGS) entry which is preliminary data.</text>
</comment>
<dbReference type="InterPro" id="IPR041382">
    <property type="entry name" value="SH3_16"/>
</dbReference>
<reference evidence="6" key="1">
    <citation type="submission" date="2021-05" db="EMBL/GenBank/DDBJ databases">
        <title>Genome of Sphingobium sp. strain.</title>
        <authorList>
            <person name="Fan R."/>
        </authorList>
    </citation>
    <scope>NUCLEOTIDE SEQUENCE</scope>
    <source>
        <strain evidence="6">H33</strain>
    </source>
</reference>
<dbReference type="GO" id="GO:0008234">
    <property type="term" value="F:cysteine-type peptidase activity"/>
    <property type="evidence" value="ECO:0007669"/>
    <property type="project" value="UniProtKB-KW"/>
</dbReference>
<keyword evidence="4" id="KW-0788">Thiol protease</keyword>
<evidence type="ECO:0000259" key="5">
    <source>
        <dbReference type="PROSITE" id="PS51935"/>
    </source>
</evidence>
<dbReference type="InterPro" id="IPR051794">
    <property type="entry name" value="PG_Endopeptidase_C40"/>
</dbReference>
<dbReference type="InterPro" id="IPR038765">
    <property type="entry name" value="Papain-like_cys_pep_sf"/>
</dbReference>
<protein>
    <submittedName>
        <fullName evidence="6">C40 family peptidase</fullName>
    </submittedName>
</protein>
<organism evidence="6 7">
    <name type="scientific">Sphingobium nicotianae</name>
    <dbReference type="NCBI Taxonomy" id="2782607"/>
    <lineage>
        <taxon>Bacteria</taxon>
        <taxon>Pseudomonadati</taxon>
        <taxon>Pseudomonadota</taxon>
        <taxon>Alphaproteobacteria</taxon>
        <taxon>Sphingomonadales</taxon>
        <taxon>Sphingomonadaceae</taxon>
        <taxon>Sphingobium</taxon>
    </lineage>
</organism>
<name>A0A9X1DBJ8_9SPHN</name>
<evidence type="ECO:0000256" key="1">
    <source>
        <dbReference type="ARBA" id="ARBA00007074"/>
    </source>
</evidence>
<dbReference type="Pfam" id="PF00877">
    <property type="entry name" value="NLPC_P60"/>
    <property type="match status" value="1"/>
</dbReference>
<dbReference type="Pfam" id="PF18348">
    <property type="entry name" value="SH3_16"/>
    <property type="match status" value="1"/>
</dbReference>
<keyword evidence="3" id="KW-0378">Hydrolase</keyword>
<dbReference type="RefSeq" id="WP_214622625.1">
    <property type="nucleotide sequence ID" value="NZ_JAHGAW010000004.1"/>
</dbReference>
<feature type="domain" description="NlpC/P60" evidence="5">
    <location>
        <begin position="177"/>
        <end position="301"/>
    </location>
</feature>
<dbReference type="InterPro" id="IPR000064">
    <property type="entry name" value="NLP_P60_dom"/>
</dbReference>
<dbReference type="AlphaFoldDB" id="A0A9X1DBJ8"/>
<evidence type="ECO:0000256" key="2">
    <source>
        <dbReference type="ARBA" id="ARBA00022670"/>
    </source>
</evidence>
<sequence>MHGSAVSSPQRKRVKLDGISRSYDARVRAIRADLADVALAEYYFAPHYASPVAHACAAPSVMLRAVPDETASAVTELLHGEVFFMLDARAGWAWGYCGHDHYVGYVPVDALGEPIDAAYVARARAPVFTRADIKSPVKTILPPGARLAGTMEDFFLVTGEEPPNGGYVHVRHLATIDTYETDWVAVAQRSVGEPYVWGGRGGLGMDCSGLVQTALAACGIAAPRDTDQQAQQLGEPLPDDAELRRGDIIFFPGHVGLMMDSEKLIHANAHWMAVTIEPLSDVIARLQDEHDQPVTGRRRISQ</sequence>
<keyword evidence="7" id="KW-1185">Reference proteome</keyword>
<evidence type="ECO:0000256" key="4">
    <source>
        <dbReference type="ARBA" id="ARBA00022807"/>
    </source>
</evidence>
<dbReference type="PANTHER" id="PTHR47359:SF3">
    <property type="entry name" value="NLP_P60 DOMAIN-CONTAINING PROTEIN-RELATED"/>
    <property type="match status" value="1"/>
</dbReference>
<proteinExistence type="inferred from homology"/>
<dbReference type="PROSITE" id="PS51935">
    <property type="entry name" value="NLPC_P60"/>
    <property type="match status" value="1"/>
</dbReference>
<dbReference type="SUPFAM" id="SSF54001">
    <property type="entry name" value="Cysteine proteinases"/>
    <property type="match status" value="1"/>
</dbReference>
<dbReference type="PANTHER" id="PTHR47359">
    <property type="entry name" value="PEPTIDOGLYCAN DL-ENDOPEPTIDASE CWLO"/>
    <property type="match status" value="1"/>
</dbReference>
<dbReference type="EMBL" id="JAHGAW010000004">
    <property type="protein sequence ID" value="MBT2186894.1"/>
    <property type="molecule type" value="Genomic_DNA"/>
</dbReference>
<comment type="similarity">
    <text evidence="1">Belongs to the peptidase C40 family.</text>
</comment>
<dbReference type="GO" id="GO:0006508">
    <property type="term" value="P:proteolysis"/>
    <property type="evidence" value="ECO:0007669"/>
    <property type="project" value="UniProtKB-KW"/>
</dbReference>
<dbReference type="Gene3D" id="3.90.1720.10">
    <property type="entry name" value="endopeptidase domain like (from Nostoc punctiforme)"/>
    <property type="match status" value="1"/>
</dbReference>
<dbReference type="Proteomes" id="UP001138757">
    <property type="component" value="Unassembled WGS sequence"/>
</dbReference>